<gene>
    <name evidence="15" type="ordered locus">DMR_27340</name>
</gene>
<evidence type="ECO:0000256" key="4">
    <source>
        <dbReference type="ARBA" id="ARBA00022806"/>
    </source>
</evidence>
<dbReference type="CDD" id="cd17932">
    <property type="entry name" value="DEXQc_UvrD"/>
    <property type="match status" value="1"/>
</dbReference>
<keyword evidence="6" id="KW-0238">DNA-binding</keyword>
<dbReference type="Gene3D" id="3.40.50.300">
    <property type="entry name" value="P-loop containing nucleotide triphosphate hydrolases"/>
    <property type="match status" value="2"/>
</dbReference>
<evidence type="ECO:0000256" key="6">
    <source>
        <dbReference type="ARBA" id="ARBA00023125"/>
    </source>
</evidence>
<dbReference type="GO" id="GO:0005524">
    <property type="term" value="F:ATP binding"/>
    <property type="evidence" value="ECO:0007669"/>
    <property type="project" value="UniProtKB-UniRule"/>
</dbReference>
<feature type="domain" description="UvrD-like helicase ATP-binding" evidence="13">
    <location>
        <begin position="28"/>
        <end position="301"/>
    </location>
</feature>
<keyword evidence="5 12" id="KW-0067">ATP-binding</keyword>
<dbReference type="GO" id="GO:0003677">
    <property type="term" value="F:DNA binding"/>
    <property type="evidence" value="ECO:0007669"/>
    <property type="project" value="UniProtKB-KW"/>
</dbReference>
<accession>C4XGR7</accession>
<dbReference type="EC" id="5.6.2.4" evidence="9"/>
<protein>
    <recommendedName>
        <fullName evidence="9">DNA 3'-5' helicase</fullName>
        <ecNumber evidence="9">5.6.2.4</ecNumber>
    </recommendedName>
    <alternativeName>
        <fullName evidence="10">DNA 3'-5' helicase II</fullName>
    </alternativeName>
</protein>
<dbReference type="InterPro" id="IPR013986">
    <property type="entry name" value="DExx_box_DNA_helicase_dom_sf"/>
</dbReference>
<dbReference type="Pfam" id="PF00580">
    <property type="entry name" value="UvrD-helicase"/>
    <property type="match status" value="1"/>
</dbReference>
<dbReference type="eggNOG" id="COG0210">
    <property type="taxonomic scope" value="Bacteria"/>
</dbReference>
<evidence type="ECO:0000256" key="12">
    <source>
        <dbReference type="PROSITE-ProRule" id="PRU00560"/>
    </source>
</evidence>
<dbReference type="Pfam" id="PF13361">
    <property type="entry name" value="UvrD_C"/>
    <property type="match status" value="1"/>
</dbReference>
<evidence type="ECO:0000256" key="11">
    <source>
        <dbReference type="ARBA" id="ARBA00048988"/>
    </source>
</evidence>
<dbReference type="PANTHER" id="PTHR11070:SF2">
    <property type="entry name" value="ATP-DEPENDENT DNA HELICASE SRS2"/>
    <property type="match status" value="1"/>
</dbReference>
<sequence>MTRPGNAKAVRISSAVGIGSQIEQGGIMSLNAKQLEAAQFHTGIALVVAVPGSGKTKTMTERIGRLVNDHGVAPENILGLTYTRQAAEQMRERLELVLHGEASRVNLYTIHSFCLRLLKSEGRYFNIVSGSEQMTMVATIMRSLGVKDLAIGGVLQDISLAKSNCISPEEFIDLYGEDQSKQKTAMVFKEYEEQKTIRYLYDFDDLLLQAYRFLAHEGGAEKYHDVYPHILVDEYQDTNPAQLAVLQALIAESGRGSFWACGDDWQSIYAFNGASIGNILRFKQIFPSAQEIVLNVNYRSTPAILAACQKLIDHNQRKIPKELIAHKPGGNHDLFVIDTFNEEEEACLVANEIKHLSVSDGTAYSDMAVLYRANFQSEILQNVFVRADIPFYIDNGMSFYERREVRILLDYLRFIEDPDSVAGDEALQRIINAPNRYLGKKFMEQVAGVANESACSLYQALRTMDFDSPYIRRNVHEFVRLMESFIQNEGEMGPAEVLAKLRQRLDYDRFVTDKDIPSPDNQAVLNLNQLLQSAARYASISEFLTYVATVEDETCSRDPSGVKLMTIHKAKGLEFPVVFVVGLVEGIMPTKRGDLEEERRICFVALSRAMDRLYVTYSHNYLGQPAKRSIFIDEMTGDLAAHGSQK</sequence>
<evidence type="ECO:0000259" key="13">
    <source>
        <dbReference type="PROSITE" id="PS51198"/>
    </source>
</evidence>
<evidence type="ECO:0000313" key="16">
    <source>
        <dbReference type="Proteomes" id="UP000009071"/>
    </source>
</evidence>
<dbReference type="STRING" id="573370.DMR_27340"/>
<evidence type="ECO:0000256" key="1">
    <source>
        <dbReference type="ARBA" id="ARBA00009922"/>
    </source>
</evidence>
<comment type="catalytic activity">
    <reaction evidence="11">
        <text>ATP + H2O = ADP + phosphate + H(+)</text>
        <dbReference type="Rhea" id="RHEA:13065"/>
        <dbReference type="ChEBI" id="CHEBI:15377"/>
        <dbReference type="ChEBI" id="CHEBI:15378"/>
        <dbReference type="ChEBI" id="CHEBI:30616"/>
        <dbReference type="ChEBI" id="CHEBI:43474"/>
        <dbReference type="ChEBI" id="CHEBI:456216"/>
        <dbReference type="EC" id="5.6.2.4"/>
    </reaction>
</comment>
<evidence type="ECO:0000313" key="15">
    <source>
        <dbReference type="EMBL" id="BAH76225.1"/>
    </source>
</evidence>
<dbReference type="InterPro" id="IPR014017">
    <property type="entry name" value="DNA_helicase_UvrD-like_C"/>
</dbReference>
<dbReference type="EMBL" id="AP010904">
    <property type="protein sequence ID" value="BAH76225.1"/>
    <property type="molecule type" value="Genomic_DNA"/>
</dbReference>
<comment type="catalytic activity">
    <reaction evidence="8">
        <text>Couples ATP hydrolysis with the unwinding of duplex DNA by translocating in the 3'-5' direction.</text>
        <dbReference type="EC" id="5.6.2.4"/>
    </reaction>
</comment>
<feature type="domain" description="UvrD-like helicase C-terminal" evidence="14">
    <location>
        <begin position="302"/>
        <end position="572"/>
    </location>
</feature>
<proteinExistence type="inferred from homology"/>
<dbReference type="PROSITE" id="PS51217">
    <property type="entry name" value="UVRD_HELICASE_CTER"/>
    <property type="match status" value="1"/>
</dbReference>
<dbReference type="SUPFAM" id="SSF52540">
    <property type="entry name" value="P-loop containing nucleoside triphosphate hydrolases"/>
    <property type="match status" value="1"/>
</dbReference>
<dbReference type="AlphaFoldDB" id="C4XGR7"/>
<dbReference type="GO" id="GO:0016887">
    <property type="term" value="F:ATP hydrolysis activity"/>
    <property type="evidence" value="ECO:0007669"/>
    <property type="project" value="RHEA"/>
</dbReference>
<dbReference type="PANTHER" id="PTHR11070">
    <property type="entry name" value="UVRD / RECB / PCRA DNA HELICASE FAMILY MEMBER"/>
    <property type="match status" value="1"/>
</dbReference>
<keyword evidence="2 12" id="KW-0547">Nucleotide-binding</keyword>
<evidence type="ECO:0000256" key="7">
    <source>
        <dbReference type="ARBA" id="ARBA00023235"/>
    </source>
</evidence>
<evidence type="ECO:0000256" key="3">
    <source>
        <dbReference type="ARBA" id="ARBA00022801"/>
    </source>
</evidence>
<keyword evidence="3 12" id="KW-0378">Hydrolase</keyword>
<dbReference type="GO" id="GO:0043138">
    <property type="term" value="F:3'-5' DNA helicase activity"/>
    <property type="evidence" value="ECO:0007669"/>
    <property type="project" value="UniProtKB-EC"/>
</dbReference>
<dbReference type="InterPro" id="IPR000212">
    <property type="entry name" value="DNA_helicase_UvrD/REP"/>
</dbReference>
<keyword evidence="7" id="KW-0413">Isomerase</keyword>
<dbReference type="Gene3D" id="1.10.486.10">
    <property type="entry name" value="PCRA, domain 4"/>
    <property type="match status" value="1"/>
</dbReference>
<dbReference type="Gene3D" id="1.10.10.160">
    <property type="match status" value="1"/>
</dbReference>
<evidence type="ECO:0000256" key="10">
    <source>
        <dbReference type="ARBA" id="ARBA00034923"/>
    </source>
</evidence>
<dbReference type="PROSITE" id="PS51198">
    <property type="entry name" value="UVRD_HELICASE_ATP_BIND"/>
    <property type="match status" value="1"/>
</dbReference>
<evidence type="ECO:0000256" key="8">
    <source>
        <dbReference type="ARBA" id="ARBA00034617"/>
    </source>
</evidence>
<reference evidence="15 16" key="1">
    <citation type="journal article" date="2009" name="Genome Res.">
        <title>Whole genome sequence of Desulfovibrio magneticus strain RS-1 revealed common gene clusters in magnetotactic bacteria.</title>
        <authorList>
            <person name="Nakazawa H."/>
            <person name="Arakaki A."/>
            <person name="Narita-Yamada S."/>
            <person name="Yashiro I."/>
            <person name="Jinno K."/>
            <person name="Aoki N."/>
            <person name="Tsuruyama A."/>
            <person name="Okamura Y."/>
            <person name="Tanikawa S."/>
            <person name="Fujita N."/>
            <person name="Takeyama H."/>
            <person name="Matsunaga T."/>
        </authorList>
    </citation>
    <scope>NUCLEOTIDE SEQUENCE [LARGE SCALE GENOMIC DNA]</scope>
    <source>
        <strain evidence="16">ATCC 700980 / DSM 13731 / RS-1</strain>
    </source>
</reference>
<dbReference type="GO" id="GO:0000725">
    <property type="term" value="P:recombinational repair"/>
    <property type="evidence" value="ECO:0007669"/>
    <property type="project" value="TreeGrafter"/>
</dbReference>
<evidence type="ECO:0000256" key="9">
    <source>
        <dbReference type="ARBA" id="ARBA00034808"/>
    </source>
</evidence>
<evidence type="ECO:0000256" key="5">
    <source>
        <dbReference type="ARBA" id="ARBA00022840"/>
    </source>
</evidence>
<keyword evidence="4 12" id="KW-0347">Helicase</keyword>
<organism evidence="15 16">
    <name type="scientific">Solidesulfovibrio magneticus (strain ATCC 700980 / DSM 13731 / RS-1)</name>
    <name type="common">Desulfovibrio magneticus</name>
    <dbReference type="NCBI Taxonomy" id="573370"/>
    <lineage>
        <taxon>Bacteria</taxon>
        <taxon>Pseudomonadati</taxon>
        <taxon>Thermodesulfobacteriota</taxon>
        <taxon>Desulfovibrionia</taxon>
        <taxon>Desulfovibrionales</taxon>
        <taxon>Desulfovibrionaceae</taxon>
        <taxon>Solidesulfovibrio</taxon>
    </lineage>
</organism>
<evidence type="ECO:0000259" key="14">
    <source>
        <dbReference type="PROSITE" id="PS51217"/>
    </source>
</evidence>
<keyword evidence="16" id="KW-1185">Reference proteome</keyword>
<dbReference type="InterPro" id="IPR014016">
    <property type="entry name" value="UvrD-like_ATP-bd"/>
</dbReference>
<feature type="binding site" evidence="12">
    <location>
        <begin position="49"/>
        <end position="56"/>
    </location>
    <ligand>
        <name>ATP</name>
        <dbReference type="ChEBI" id="CHEBI:30616"/>
    </ligand>
</feature>
<dbReference type="HOGENOM" id="CLU_004585_5_10_7"/>
<evidence type="ECO:0000256" key="2">
    <source>
        <dbReference type="ARBA" id="ARBA00022741"/>
    </source>
</evidence>
<dbReference type="KEGG" id="dma:DMR_27340"/>
<dbReference type="InterPro" id="IPR027417">
    <property type="entry name" value="P-loop_NTPase"/>
</dbReference>
<comment type="similarity">
    <text evidence="1">Belongs to the helicase family. UvrD subfamily.</text>
</comment>
<name>C4XGR7_SOLM1</name>
<dbReference type="Proteomes" id="UP000009071">
    <property type="component" value="Chromosome"/>
</dbReference>